<keyword evidence="1" id="KW-0472">Membrane</keyword>
<organism evidence="2 3">
    <name type="scientific">Luteibacter pinisoli</name>
    <dbReference type="NCBI Taxonomy" id="2589080"/>
    <lineage>
        <taxon>Bacteria</taxon>
        <taxon>Pseudomonadati</taxon>
        <taxon>Pseudomonadota</taxon>
        <taxon>Gammaproteobacteria</taxon>
        <taxon>Lysobacterales</taxon>
        <taxon>Rhodanobacteraceae</taxon>
        <taxon>Luteibacter</taxon>
    </lineage>
</organism>
<reference evidence="2 3" key="1">
    <citation type="submission" date="2019-06" db="EMBL/GenBank/DDBJ databases">
        <title>A complete genome sequence for Luteibacter pinisoli MAH-14.</title>
        <authorList>
            <person name="Baltrus D.A."/>
        </authorList>
    </citation>
    <scope>NUCLEOTIDE SEQUENCE [LARGE SCALE GENOMIC DNA]</scope>
    <source>
        <strain evidence="2 3">MAH-14</strain>
    </source>
</reference>
<proteinExistence type="predicted"/>
<name>A0A4Y5Z439_9GAMM</name>
<dbReference type="KEGG" id="lpy:FIV34_12905"/>
<dbReference type="EMBL" id="CP041046">
    <property type="protein sequence ID" value="QDE40051.1"/>
    <property type="molecule type" value="Genomic_DNA"/>
</dbReference>
<keyword evidence="1" id="KW-1133">Transmembrane helix</keyword>
<gene>
    <name evidence="2" type="ORF">FIV34_12905</name>
</gene>
<dbReference type="AlphaFoldDB" id="A0A4Y5Z439"/>
<evidence type="ECO:0000313" key="3">
    <source>
        <dbReference type="Proteomes" id="UP000316093"/>
    </source>
</evidence>
<dbReference type="Proteomes" id="UP000316093">
    <property type="component" value="Chromosome"/>
</dbReference>
<evidence type="ECO:0000256" key="1">
    <source>
        <dbReference type="SAM" id="Phobius"/>
    </source>
</evidence>
<keyword evidence="1" id="KW-0812">Transmembrane</keyword>
<feature type="transmembrane region" description="Helical" evidence="1">
    <location>
        <begin position="20"/>
        <end position="41"/>
    </location>
</feature>
<accession>A0A4Y5Z439</accession>
<protein>
    <submittedName>
        <fullName evidence="2">Uncharacterized protein</fullName>
    </submittedName>
</protein>
<keyword evidence="3" id="KW-1185">Reference proteome</keyword>
<sequence length="186" mass="20578">MVNPDLVVKLVSDASSAWTPWLDFLKTIGATLTGAVIALWTSRYMDRIKARETLRNLAGAAAAELVASRMLFDQQVDAAQEHDQEHNWDTITYSSLPEDPTPLVRAAGLQAGQFPPHIAASLAEFMLLQRQFRQQLEILQKMHSEGVLTEKKNNGRRLALGSVAMRMKASLDELAQKLIEFSSSGS</sequence>
<evidence type="ECO:0000313" key="2">
    <source>
        <dbReference type="EMBL" id="QDE40051.1"/>
    </source>
</evidence>
<dbReference type="RefSeq" id="WP_139983389.1">
    <property type="nucleotide sequence ID" value="NZ_CP041046.1"/>
</dbReference>